<dbReference type="GO" id="GO:0008270">
    <property type="term" value="F:zinc ion binding"/>
    <property type="evidence" value="ECO:0007669"/>
    <property type="project" value="InterPro"/>
</dbReference>
<dbReference type="EMBL" id="CP019475">
    <property type="protein sequence ID" value="UQC81504.1"/>
    <property type="molecule type" value="Genomic_DNA"/>
</dbReference>
<evidence type="ECO:0000313" key="6">
    <source>
        <dbReference type="Proteomes" id="UP000830671"/>
    </source>
</evidence>
<dbReference type="Pfam" id="PF04082">
    <property type="entry name" value="Fungal_trans"/>
    <property type="match status" value="1"/>
</dbReference>
<dbReference type="PANTHER" id="PTHR31001:SF90">
    <property type="entry name" value="CENTROMERE DNA-BINDING PROTEIN COMPLEX CBF3 SUBUNIT B"/>
    <property type="match status" value="1"/>
</dbReference>
<dbReference type="GO" id="GO:0003677">
    <property type="term" value="F:DNA binding"/>
    <property type="evidence" value="ECO:0007669"/>
    <property type="project" value="InterPro"/>
</dbReference>
<accession>A0A9Q8WFJ7</accession>
<organism evidence="5 6">
    <name type="scientific">Colletotrichum lupini</name>
    <dbReference type="NCBI Taxonomy" id="145971"/>
    <lineage>
        <taxon>Eukaryota</taxon>
        <taxon>Fungi</taxon>
        <taxon>Dikarya</taxon>
        <taxon>Ascomycota</taxon>
        <taxon>Pezizomycotina</taxon>
        <taxon>Sordariomycetes</taxon>
        <taxon>Hypocreomycetidae</taxon>
        <taxon>Glomerellales</taxon>
        <taxon>Glomerellaceae</taxon>
        <taxon>Colletotrichum</taxon>
        <taxon>Colletotrichum acutatum species complex</taxon>
    </lineage>
</organism>
<dbReference type="Proteomes" id="UP000830671">
    <property type="component" value="Chromosome 3"/>
</dbReference>
<protein>
    <recommendedName>
        <fullName evidence="4">Xylanolytic transcriptional activator regulatory domain-containing protein</fullName>
    </recommendedName>
</protein>
<dbReference type="CDD" id="cd12148">
    <property type="entry name" value="fungal_TF_MHR"/>
    <property type="match status" value="1"/>
</dbReference>
<gene>
    <name evidence="5" type="ORF">CLUP02_06990</name>
</gene>
<dbReference type="RefSeq" id="XP_049143130.1">
    <property type="nucleotide sequence ID" value="XM_049285987.1"/>
</dbReference>
<dbReference type="GO" id="GO:0006351">
    <property type="term" value="P:DNA-templated transcription"/>
    <property type="evidence" value="ECO:0007669"/>
    <property type="project" value="InterPro"/>
</dbReference>
<evidence type="ECO:0000313" key="5">
    <source>
        <dbReference type="EMBL" id="UQC81504.1"/>
    </source>
</evidence>
<feature type="compositionally biased region" description="Polar residues" evidence="3">
    <location>
        <begin position="1"/>
        <end position="10"/>
    </location>
</feature>
<comment type="subcellular location">
    <subcellularLocation>
        <location evidence="1">Nucleus</location>
    </subcellularLocation>
</comment>
<name>A0A9Q8WFJ7_9PEZI</name>
<keyword evidence="2" id="KW-0539">Nucleus</keyword>
<feature type="region of interest" description="Disordered" evidence="3">
    <location>
        <begin position="1"/>
        <end position="27"/>
    </location>
</feature>
<dbReference type="SMART" id="SM00906">
    <property type="entry name" value="Fungal_trans"/>
    <property type="match status" value="1"/>
</dbReference>
<evidence type="ECO:0000256" key="2">
    <source>
        <dbReference type="ARBA" id="ARBA00023242"/>
    </source>
</evidence>
<dbReference type="PANTHER" id="PTHR31001">
    <property type="entry name" value="UNCHARACTERIZED TRANSCRIPTIONAL REGULATORY PROTEIN"/>
    <property type="match status" value="1"/>
</dbReference>
<dbReference type="InterPro" id="IPR050613">
    <property type="entry name" value="Sec_Metabolite_Reg"/>
</dbReference>
<evidence type="ECO:0000256" key="3">
    <source>
        <dbReference type="SAM" id="MobiDB-lite"/>
    </source>
</evidence>
<keyword evidence="6" id="KW-1185">Reference proteome</keyword>
<reference evidence="5" key="1">
    <citation type="journal article" date="2021" name="Mol. Plant Microbe Interact.">
        <title>Complete Genome Sequence of the Plant-Pathogenic Fungus Colletotrichum lupini.</title>
        <authorList>
            <person name="Baroncelli R."/>
            <person name="Pensec F."/>
            <person name="Da Lio D."/>
            <person name="Boufleur T."/>
            <person name="Vicente I."/>
            <person name="Sarrocco S."/>
            <person name="Picot A."/>
            <person name="Baraldi E."/>
            <person name="Sukno S."/>
            <person name="Thon M."/>
            <person name="Le Floch G."/>
        </authorList>
    </citation>
    <scope>NUCLEOTIDE SEQUENCE</scope>
    <source>
        <strain evidence="5">IMI 504893</strain>
    </source>
</reference>
<dbReference type="GO" id="GO:0005634">
    <property type="term" value="C:nucleus"/>
    <property type="evidence" value="ECO:0007669"/>
    <property type="project" value="UniProtKB-SubCell"/>
</dbReference>
<dbReference type="GeneID" id="73340997"/>
<dbReference type="AlphaFoldDB" id="A0A9Q8WFJ7"/>
<evidence type="ECO:0000259" key="4">
    <source>
        <dbReference type="SMART" id="SM00906"/>
    </source>
</evidence>
<sequence>MSSDTPSSYRKTQRAPRSSDWCLNHRGKDPVKLPTYDELVQENRRLRTALEASQVRSASDSSFRKPRTAQNLLECHDPLEEMVFKSPSSSQVSRHRRGWSTVDVPCRKSSELLIAYDKKWNSWVHYALEYPEFDQEHTQFMDNLEKGTVLSDCDPGWLSVYFSVITAALLMMDDKEAREILPAGDIGSMLQQWYRTAMFCLEEADYMRSSTIRPVQAIAVLGMCFHNFGDSDLYRHLWSCAIRIAQNLGLDGTQAPRPPTELGLEAQRRLWWTLIICEWLAVPYYVPQVDEGDFNVPLPWAESDHEGPHPVLYHIFMARTSTVYHRFRSALREGTRSVAEVVRLADDELAEVINTLPNHLQPDSGKPEEMQELELTHPWIKWQRFDISLVLLHHRMRINRSLQKEWLAAPGLYDWARAVCIRSAMDIIWITHNWDQPVSMRRQWALSMHIFVAAIFLLRESHRAKAGAEVDLTDEVQLAIEYLDEVKSRNAIAETAVAILRSSLHEANMELQ</sequence>
<dbReference type="InterPro" id="IPR007219">
    <property type="entry name" value="XnlR_reg_dom"/>
</dbReference>
<evidence type="ECO:0000256" key="1">
    <source>
        <dbReference type="ARBA" id="ARBA00004123"/>
    </source>
</evidence>
<proteinExistence type="predicted"/>
<feature type="domain" description="Xylanolytic transcriptional activator regulatory" evidence="4">
    <location>
        <begin position="234"/>
        <end position="305"/>
    </location>
</feature>
<dbReference type="KEGG" id="clup:CLUP02_06990"/>